<dbReference type="GO" id="GO:1990610">
    <property type="term" value="F:acetolactate synthase regulator activity"/>
    <property type="evidence" value="ECO:0007669"/>
    <property type="project" value="InterPro"/>
</dbReference>
<dbReference type="InterPro" id="IPR039557">
    <property type="entry name" value="AHAS_ACT"/>
</dbReference>
<dbReference type="SUPFAM" id="SSF55021">
    <property type="entry name" value="ACT-like"/>
    <property type="match status" value="2"/>
</dbReference>
<dbReference type="InterPro" id="IPR002912">
    <property type="entry name" value="ACT_dom"/>
</dbReference>
<name>A0A5P8E947_9BACT</name>
<organism evidence="10 11">
    <name type="scientific">Pseudoprevotella muciniphila</name>
    <dbReference type="NCBI Taxonomy" id="2133944"/>
    <lineage>
        <taxon>Bacteria</taxon>
        <taxon>Pseudomonadati</taxon>
        <taxon>Bacteroidota</taxon>
        <taxon>Bacteroidia</taxon>
        <taxon>Bacteroidales</taxon>
        <taxon>Prevotellaceae</taxon>
        <taxon>Pseudoprevotella</taxon>
    </lineage>
</organism>
<evidence type="ECO:0000256" key="4">
    <source>
        <dbReference type="ARBA" id="ARBA00011744"/>
    </source>
</evidence>
<dbReference type="Proteomes" id="UP000249375">
    <property type="component" value="Chromosome"/>
</dbReference>
<dbReference type="GO" id="GO:0009099">
    <property type="term" value="P:L-valine biosynthetic process"/>
    <property type="evidence" value="ECO:0007669"/>
    <property type="project" value="UniProtKB-UniPathway"/>
</dbReference>
<dbReference type="GO" id="GO:0009097">
    <property type="term" value="P:isoleucine biosynthetic process"/>
    <property type="evidence" value="ECO:0007669"/>
    <property type="project" value="UniProtKB-UniPathway"/>
</dbReference>
<dbReference type="Pfam" id="PF22629">
    <property type="entry name" value="ACT_AHAS_ss"/>
    <property type="match status" value="1"/>
</dbReference>
<keyword evidence="10" id="KW-0808">Transferase</keyword>
<evidence type="ECO:0000313" key="11">
    <source>
        <dbReference type="Proteomes" id="UP000249375"/>
    </source>
</evidence>
<dbReference type="NCBIfam" id="TIGR00119">
    <property type="entry name" value="acolac_sm"/>
    <property type="match status" value="1"/>
</dbReference>
<dbReference type="EMBL" id="CP033459">
    <property type="protein sequence ID" value="QFQ13474.1"/>
    <property type="molecule type" value="Genomic_DNA"/>
</dbReference>
<dbReference type="GO" id="GO:0003984">
    <property type="term" value="F:acetolactate synthase activity"/>
    <property type="evidence" value="ECO:0007669"/>
    <property type="project" value="UniProtKB-EC"/>
</dbReference>
<comment type="catalytic activity">
    <reaction evidence="8">
        <text>2 pyruvate + H(+) = (2S)-2-acetolactate + CO2</text>
        <dbReference type="Rhea" id="RHEA:25249"/>
        <dbReference type="ChEBI" id="CHEBI:15361"/>
        <dbReference type="ChEBI" id="CHEBI:15378"/>
        <dbReference type="ChEBI" id="CHEBI:16526"/>
        <dbReference type="ChEBI" id="CHEBI:58476"/>
        <dbReference type="EC" id="2.2.1.6"/>
    </reaction>
</comment>
<evidence type="ECO:0000313" key="10">
    <source>
        <dbReference type="EMBL" id="QFQ13474.1"/>
    </source>
</evidence>
<comment type="pathway">
    <text evidence="2">Amino-acid biosynthesis; L-valine biosynthesis; L-valine from pyruvate: step 1/4.</text>
</comment>
<keyword evidence="6" id="KW-0028">Amino-acid biosynthesis</keyword>
<evidence type="ECO:0000256" key="2">
    <source>
        <dbReference type="ARBA" id="ARBA00005025"/>
    </source>
</evidence>
<keyword evidence="11" id="KW-1185">Reference proteome</keyword>
<reference evidence="10 11" key="1">
    <citation type="submission" date="2018-11" db="EMBL/GenBank/DDBJ databases">
        <authorList>
            <person name="Na S.W."/>
            <person name="Baik M."/>
        </authorList>
    </citation>
    <scope>NUCLEOTIDE SEQUENCE [LARGE SCALE GENOMIC DNA]</scope>
    <source>
        <strain evidence="10 11">E39</strain>
    </source>
</reference>
<evidence type="ECO:0000256" key="8">
    <source>
        <dbReference type="ARBA" id="ARBA00048670"/>
    </source>
</evidence>
<dbReference type="UniPathway" id="UPA00047">
    <property type="reaction ID" value="UER00055"/>
</dbReference>
<evidence type="ECO:0000256" key="6">
    <source>
        <dbReference type="ARBA" id="ARBA00022605"/>
    </source>
</evidence>
<dbReference type="PANTHER" id="PTHR30239:SF0">
    <property type="entry name" value="ACETOLACTATE SYNTHASE SMALL SUBUNIT 1, CHLOROPLASTIC"/>
    <property type="match status" value="1"/>
</dbReference>
<comment type="pathway">
    <text evidence="1">Amino-acid biosynthesis; L-isoleucine biosynthesis; L-isoleucine from 2-oxobutanoate: step 1/4.</text>
</comment>
<keyword evidence="7" id="KW-0100">Branched-chain amino acid biosynthesis</keyword>
<accession>A0A5P8E947</accession>
<dbReference type="InterPro" id="IPR027271">
    <property type="entry name" value="Acetolactate_synth/TF_NikR_C"/>
</dbReference>
<dbReference type="InterPro" id="IPR019455">
    <property type="entry name" value="Acetolactate_synth_ssu_C"/>
</dbReference>
<evidence type="ECO:0000256" key="3">
    <source>
        <dbReference type="ARBA" id="ARBA00006341"/>
    </source>
</evidence>
<dbReference type="InterPro" id="IPR004789">
    <property type="entry name" value="Acetalactate_synth_ssu"/>
</dbReference>
<dbReference type="Gene3D" id="3.30.70.260">
    <property type="match status" value="1"/>
</dbReference>
<dbReference type="Pfam" id="PF10369">
    <property type="entry name" value="ALS_ss_C"/>
    <property type="match status" value="1"/>
</dbReference>
<evidence type="ECO:0000256" key="7">
    <source>
        <dbReference type="ARBA" id="ARBA00023304"/>
    </source>
</evidence>
<dbReference type="AlphaFoldDB" id="A0A5P8E947"/>
<gene>
    <name evidence="10" type="primary">ilvN</name>
    <name evidence="10" type="ORF">C7Y71_010910</name>
</gene>
<proteinExistence type="inferred from homology"/>
<dbReference type="OrthoDB" id="1523722at2"/>
<dbReference type="PANTHER" id="PTHR30239">
    <property type="entry name" value="ACETOLACTATE SYNTHASE SMALL SUBUNIT"/>
    <property type="match status" value="1"/>
</dbReference>
<dbReference type="Gene3D" id="3.30.70.1150">
    <property type="entry name" value="ACT-like. Chain A, domain 2"/>
    <property type="match status" value="1"/>
</dbReference>
<dbReference type="CDD" id="cd04878">
    <property type="entry name" value="ACT_AHAS"/>
    <property type="match status" value="1"/>
</dbReference>
<dbReference type="GO" id="GO:0005829">
    <property type="term" value="C:cytosol"/>
    <property type="evidence" value="ECO:0007669"/>
    <property type="project" value="TreeGrafter"/>
</dbReference>
<dbReference type="UniPathway" id="UPA00049">
    <property type="reaction ID" value="UER00059"/>
</dbReference>
<dbReference type="InterPro" id="IPR045865">
    <property type="entry name" value="ACT-like_dom_sf"/>
</dbReference>
<evidence type="ECO:0000256" key="5">
    <source>
        <dbReference type="ARBA" id="ARBA00013145"/>
    </source>
</evidence>
<comment type="subunit">
    <text evidence="4">Dimer of large and small chains.</text>
</comment>
<evidence type="ECO:0000259" key="9">
    <source>
        <dbReference type="PROSITE" id="PS51671"/>
    </source>
</evidence>
<protein>
    <recommendedName>
        <fullName evidence="5">acetolactate synthase</fullName>
        <ecNumber evidence="5">2.2.1.6</ecNumber>
    </recommendedName>
</protein>
<evidence type="ECO:0000256" key="1">
    <source>
        <dbReference type="ARBA" id="ARBA00004974"/>
    </source>
</evidence>
<dbReference type="PROSITE" id="PS51671">
    <property type="entry name" value="ACT"/>
    <property type="match status" value="1"/>
</dbReference>
<dbReference type="InterPro" id="IPR054480">
    <property type="entry name" value="AHAS_small-like_ACT"/>
</dbReference>
<comment type="similarity">
    <text evidence="3">Belongs to the acetolactate synthase small subunit family.</text>
</comment>
<sequence>MSGSSNVPENKISKFPVVNDGKTWYTLIIFSENLAGVLNQITNVFTRRQLNIESLNVSPSGFKGLHRYTVTCRSDFETMKKVVKQIEKKIDVVLARFYTEDHVYVMEQALYKIETSKLIADHDISKAIRKHEAKIVEVNATYSIVSIEGLPSDIVELRHILRDHGCMLQFVSSGIVAVTKSSHEELNSFLKVRKLQKEAITED</sequence>
<dbReference type="KEGG" id="alq:C7Y71_010910"/>
<dbReference type="EC" id="2.2.1.6" evidence="5"/>
<feature type="domain" description="ACT" evidence="9">
    <location>
        <begin position="26"/>
        <end position="105"/>
    </location>
</feature>